<comment type="caution">
    <text evidence="1">The sequence shown here is derived from an EMBL/GenBank/DDBJ whole genome shotgun (WGS) entry which is preliminary data.</text>
</comment>
<evidence type="ECO:0000313" key="1">
    <source>
        <dbReference type="EMBL" id="GGJ96078.1"/>
    </source>
</evidence>
<organism evidence="1 2">
    <name type="scientific">Calditerricola satsumensis</name>
    <dbReference type="NCBI Taxonomy" id="373054"/>
    <lineage>
        <taxon>Bacteria</taxon>
        <taxon>Bacillati</taxon>
        <taxon>Bacillota</taxon>
        <taxon>Bacilli</taxon>
        <taxon>Bacillales</taxon>
        <taxon>Bacillaceae</taxon>
        <taxon>Calditerricola</taxon>
    </lineage>
</organism>
<dbReference type="EMBL" id="BMOF01000010">
    <property type="protein sequence ID" value="GGJ96078.1"/>
    <property type="molecule type" value="Genomic_DNA"/>
</dbReference>
<protein>
    <submittedName>
        <fullName evidence="1">Uncharacterized protein</fullName>
    </submittedName>
</protein>
<dbReference type="AlphaFoldDB" id="A0A8J3B819"/>
<keyword evidence="2" id="KW-1185">Reference proteome</keyword>
<accession>A0A8J3B819</accession>
<gene>
    <name evidence="1" type="ORF">GCM10007043_07410</name>
</gene>
<dbReference type="Proteomes" id="UP000637720">
    <property type="component" value="Unassembled WGS sequence"/>
</dbReference>
<proteinExistence type="predicted"/>
<reference evidence="1" key="2">
    <citation type="submission" date="2020-09" db="EMBL/GenBank/DDBJ databases">
        <authorList>
            <person name="Sun Q."/>
            <person name="Ohkuma M."/>
        </authorList>
    </citation>
    <scope>NUCLEOTIDE SEQUENCE</scope>
    <source>
        <strain evidence="1">JCM 14719</strain>
    </source>
</reference>
<dbReference type="RefSeq" id="WP_157057898.1">
    <property type="nucleotide sequence ID" value="NZ_BMOF01000010.1"/>
</dbReference>
<sequence>MDKGQILEAYRRGLLTLQECARLLGLSPDRARELFDKPREERTAP</sequence>
<evidence type="ECO:0000313" key="2">
    <source>
        <dbReference type="Proteomes" id="UP000637720"/>
    </source>
</evidence>
<reference evidence="1" key="1">
    <citation type="journal article" date="2014" name="Int. J. Syst. Evol. Microbiol.">
        <title>Complete genome sequence of Corynebacterium casei LMG S-19264T (=DSM 44701T), isolated from a smear-ripened cheese.</title>
        <authorList>
            <consortium name="US DOE Joint Genome Institute (JGI-PGF)"/>
            <person name="Walter F."/>
            <person name="Albersmeier A."/>
            <person name="Kalinowski J."/>
            <person name="Ruckert C."/>
        </authorList>
    </citation>
    <scope>NUCLEOTIDE SEQUENCE</scope>
    <source>
        <strain evidence="1">JCM 14719</strain>
    </source>
</reference>
<name>A0A8J3B819_9BACI</name>